<accession>A0A915LTG9</accession>
<evidence type="ECO:0000256" key="1">
    <source>
        <dbReference type="SAM" id="SignalP"/>
    </source>
</evidence>
<evidence type="ECO:0000313" key="3">
    <source>
        <dbReference type="WBParaSite" id="scaffold18720_cov147.g19012"/>
    </source>
</evidence>
<keyword evidence="1" id="KW-0732">Signal</keyword>
<name>A0A915LTG9_MELJA</name>
<dbReference type="Proteomes" id="UP000887561">
    <property type="component" value="Unplaced"/>
</dbReference>
<feature type="chain" id="PRO_5037150278" evidence="1">
    <location>
        <begin position="23"/>
        <end position="149"/>
    </location>
</feature>
<reference evidence="3" key="1">
    <citation type="submission" date="2022-11" db="UniProtKB">
        <authorList>
            <consortium name="WormBaseParasite"/>
        </authorList>
    </citation>
    <scope>IDENTIFICATION</scope>
</reference>
<organism evidence="2 3">
    <name type="scientific">Meloidogyne javanica</name>
    <name type="common">Root-knot nematode worm</name>
    <dbReference type="NCBI Taxonomy" id="6303"/>
    <lineage>
        <taxon>Eukaryota</taxon>
        <taxon>Metazoa</taxon>
        <taxon>Ecdysozoa</taxon>
        <taxon>Nematoda</taxon>
        <taxon>Chromadorea</taxon>
        <taxon>Rhabditida</taxon>
        <taxon>Tylenchina</taxon>
        <taxon>Tylenchomorpha</taxon>
        <taxon>Tylenchoidea</taxon>
        <taxon>Meloidogynidae</taxon>
        <taxon>Meloidogyninae</taxon>
        <taxon>Meloidogyne</taxon>
        <taxon>Meloidogyne incognita group</taxon>
    </lineage>
</organism>
<proteinExistence type="predicted"/>
<evidence type="ECO:0000313" key="2">
    <source>
        <dbReference type="Proteomes" id="UP000887561"/>
    </source>
</evidence>
<sequence length="149" mass="17152">MQVLNLILFILQCVFLVGMKHGESSGSRSEVGQSSGHPSGQANIYPAHPSSLPNFVYNILPIPEPLYQINDDLPYRTEYININITNIVEQFNVFLKTIKHFKAELVKIEEKLHIEAFYNGRPYSDYYNKMMETARFVRKTWLIIACLAP</sequence>
<protein>
    <submittedName>
        <fullName evidence="3">Uncharacterized protein</fullName>
    </submittedName>
</protein>
<feature type="signal peptide" evidence="1">
    <location>
        <begin position="1"/>
        <end position="22"/>
    </location>
</feature>
<keyword evidence="2" id="KW-1185">Reference proteome</keyword>
<dbReference type="WBParaSite" id="scaffold18720_cov147.g19012">
    <property type="protein sequence ID" value="scaffold18720_cov147.g19012"/>
    <property type="gene ID" value="scaffold18720_cov147.g19012"/>
</dbReference>
<dbReference type="AlphaFoldDB" id="A0A915LTG9"/>